<dbReference type="SUPFAM" id="SSF116842">
    <property type="entry name" value="XseB-like"/>
    <property type="match status" value="1"/>
</dbReference>
<reference evidence="8 9" key="1">
    <citation type="submission" date="2013-02" db="EMBL/GenBank/DDBJ databases">
        <authorList>
            <person name="Fiebig A."/>
            <person name="Goeker M."/>
            <person name="Klenk H.-P.P."/>
        </authorList>
    </citation>
    <scope>NUCLEOTIDE SEQUENCE [LARGE SCALE GENOMIC DNA]</scope>
    <source>
        <strain evidence="8 9">DSM 19309</strain>
    </source>
</reference>
<comment type="subcellular location">
    <subcellularLocation>
        <location evidence="6">Cytoplasm</location>
    </subcellularLocation>
</comment>
<dbReference type="AlphaFoldDB" id="A0A017HN42"/>
<comment type="caution">
    <text evidence="8">The sequence shown here is derived from an EMBL/GenBank/DDBJ whole genome shotgun (WGS) entry which is preliminary data.</text>
</comment>
<evidence type="ECO:0000313" key="9">
    <source>
        <dbReference type="Proteomes" id="UP000019666"/>
    </source>
</evidence>
<dbReference type="STRING" id="442562.Rumeso_03300"/>
<organism evidence="8 9">
    <name type="scientific">Rubellimicrobium mesophilum DSM 19309</name>
    <dbReference type="NCBI Taxonomy" id="442562"/>
    <lineage>
        <taxon>Bacteria</taxon>
        <taxon>Pseudomonadati</taxon>
        <taxon>Pseudomonadota</taxon>
        <taxon>Alphaproteobacteria</taxon>
        <taxon>Rhodobacterales</taxon>
        <taxon>Roseobacteraceae</taxon>
        <taxon>Rubellimicrobium</taxon>
    </lineage>
</organism>
<dbReference type="Pfam" id="PF02609">
    <property type="entry name" value="Exonuc_VII_S"/>
    <property type="match status" value="1"/>
</dbReference>
<dbReference type="InterPro" id="IPR037004">
    <property type="entry name" value="Exonuc_VII_ssu_sf"/>
</dbReference>
<proteinExistence type="inferred from homology"/>
<dbReference type="RefSeq" id="WP_055725552.1">
    <property type="nucleotide sequence ID" value="NZ_KK088553.1"/>
</dbReference>
<accession>A0A017HN42</accession>
<dbReference type="GO" id="GO:0006308">
    <property type="term" value="P:DNA catabolic process"/>
    <property type="evidence" value="ECO:0007669"/>
    <property type="project" value="UniProtKB-UniRule"/>
</dbReference>
<dbReference type="GO" id="GO:0009318">
    <property type="term" value="C:exodeoxyribonuclease VII complex"/>
    <property type="evidence" value="ECO:0007669"/>
    <property type="project" value="UniProtKB-UniRule"/>
</dbReference>
<keyword evidence="4 6" id="KW-0378">Hydrolase</keyword>
<dbReference type="NCBIfam" id="NF002139">
    <property type="entry name" value="PRK00977.1-3"/>
    <property type="match status" value="1"/>
</dbReference>
<dbReference type="GO" id="GO:0008855">
    <property type="term" value="F:exodeoxyribonuclease VII activity"/>
    <property type="evidence" value="ECO:0007669"/>
    <property type="project" value="UniProtKB-UniRule"/>
</dbReference>
<dbReference type="NCBIfam" id="TIGR01280">
    <property type="entry name" value="xseB"/>
    <property type="match status" value="1"/>
</dbReference>
<comment type="catalytic activity">
    <reaction evidence="6">
        <text>Exonucleolytic cleavage in either 5'- to 3'- or 3'- to 5'-direction to yield nucleoside 5'-phosphates.</text>
        <dbReference type="EC" id="3.1.11.6"/>
    </reaction>
</comment>
<dbReference type="Proteomes" id="UP000019666">
    <property type="component" value="Unassembled WGS sequence"/>
</dbReference>
<dbReference type="InterPro" id="IPR003761">
    <property type="entry name" value="Exonuc_VII_S"/>
</dbReference>
<name>A0A017HN42_9RHOB</name>
<dbReference type="Gene3D" id="1.10.287.1040">
    <property type="entry name" value="Exonuclease VII, small subunit"/>
    <property type="match status" value="1"/>
</dbReference>
<sequence>MTGKEVDQMTFEEALAELEGVVTRLERGDVALDESISLYERGAKLRARCQQKLAEAEEKVSRITLGDGGQPTGLQPFDAG</sequence>
<keyword evidence="3 6" id="KW-0540">Nuclease</keyword>
<dbReference type="PATRIC" id="fig|442562.3.peg.3246"/>
<evidence type="ECO:0000256" key="1">
    <source>
        <dbReference type="ARBA" id="ARBA00009998"/>
    </source>
</evidence>
<dbReference type="EC" id="3.1.11.6" evidence="6"/>
<comment type="function">
    <text evidence="6">Bidirectionally degrades single-stranded DNA into large acid-insoluble oligonucleotides, which are then degraded further into small acid-soluble oligonucleotides.</text>
</comment>
<comment type="subunit">
    <text evidence="6">Heterooligomer composed of large and small subunits.</text>
</comment>
<evidence type="ECO:0000256" key="2">
    <source>
        <dbReference type="ARBA" id="ARBA00022490"/>
    </source>
</evidence>
<feature type="region of interest" description="Disordered" evidence="7">
    <location>
        <begin position="60"/>
        <end position="80"/>
    </location>
</feature>
<dbReference type="PANTHER" id="PTHR34137">
    <property type="entry name" value="EXODEOXYRIBONUCLEASE 7 SMALL SUBUNIT"/>
    <property type="match status" value="1"/>
</dbReference>
<evidence type="ECO:0000256" key="3">
    <source>
        <dbReference type="ARBA" id="ARBA00022722"/>
    </source>
</evidence>
<evidence type="ECO:0000256" key="6">
    <source>
        <dbReference type="HAMAP-Rule" id="MF_00337"/>
    </source>
</evidence>
<gene>
    <name evidence="6" type="primary">xseB</name>
    <name evidence="8" type="ORF">Rumeso_03300</name>
</gene>
<protein>
    <recommendedName>
        <fullName evidence="6">Exodeoxyribonuclease 7 small subunit</fullName>
        <ecNumber evidence="6">3.1.11.6</ecNumber>
    </recommendedName>
    <alternativeName>
        <fullName evidence="6">Exodeoxyribonuclease VII small subunit</fullName>
        <shortName evidence="6">Exonuclease VII small subunit</shortName>
    </alternativeName>
</protein>
<dbReference type="HOGENOM" id="CLU_145918_0_3_5"/>
<dbReference type="GO" id="GO:0005829">
    <property type="term" value="C:cytosol"/>
    <property type="evidence" value="ECO:0007669"/>
    <property type="project" value="TreeGrafter"/>
</dbReference>
<dbReference type="EMBL" id="AOSK01000091">
    <property type="protein sequence ID" value="EYD75204.1"/>
    <property type="molecule type" value="Genomic_DNA"/>
</dbReference>
<keyword evidence="2 6" id="KW-0963">Cytoplasm</keyword>
<evidence type="ECO:0000256" key="4">
    <source>
        <dbReference type="ARBA" id="ARBA00022801"/>
    </source>
</evidence>
<keyword evidence="5 6" id="KW-0269">Exonuclease</keyword>
<comment type="similarity">
    <text evidence="1 6">Belongs to the XseB family.</text>
</comment>
<evidence type="ECO:0000313" key="8">
    <source>
        <dbReference type="EMBL" id="EYD75204.1"/>
    </source>
</evidence>
<evidence type="ECO:0000256" key="7">
    <source>
        <dbReference type="SAM" id="MobiDB-lite"/>
    </source>
</evidence>
<dbReference type="HAMAP" id="MF_00337">
    <property type="entry name" value="Exonuc_7_S"/>
    <property type="match status" value="1"/>
</dbReference>
<keyword evidence="9" id="KW-1185">Reference proteome</keyword>
<evidence type="ECO:0000256" key="5">
    <source>
        <dbReference type="ARBA" id="ARBA00022839"/>
    </source>
</evidence>
<dbReference type="PANTHER" id="PTHR34137:SF1">
    <property type="entry name" value="EXODEOXYRIBONUCLEASE 7 SMALL SUBUNIT"/>
    <property type="match status" value="1"/>
</dbReference>